<dbReference type="Proteomes" id="UP000605201">
    <property type="component" value="Unassembled WGS sequence"/>
</dbReference>
<dbReference type="EMBL" id="JACNIG010000093">
    <property type="protein sequence ID" value="MBC8430922.1"/>
    <property type="molecule type" value="Genomic_DNA"/>
</dbReference>
<comment type="caution">
    <text evidence="3">The sequence shown here is derived from an EMBL/GenBank/DDBJ whole genome shotgun (WGS) entry which is preliminary data.</text>
</comment>
<dbReference type="PROSITE" id="PS51708">
    <property type="entry name" value="CHAD"/>
    <property type="match status" value="1"/>
</dbReference>
<feature type="coiled-coil region" evidence="1">
    <location>
        <begin position="417"/>
        <end position="444"/>
    </location>
</feature>
<evidence type="ECO:0000313" key="3">
    <source>
        <dbReference type="EMBL" id="MBC8430922.1"/>
    </source>
</evidence>
<dbReference type="InterPro" id="IPR038186">
    <property type="entry name" value="CHAD_dom_sf"/>
</dbReference>
<sequence length="519" mass="60096">MHNHLKFNLPDGYDEKQLISGLADYYGIKKERPARKSMVIYDTFDWRLFDKSLVLYASGNKLFLRKLFKNEIVHVTEITSPPVFIWDFSDSKLKEQLAPIIKMRALFKLVEVHSRSTPWCLLNQDEKTVVRLVYEEIRPSRGKNAPVLAVYLWLNPVKGYQKDSRNLTKRLKESGFAACKKEDIYFKALEAVEKQPGSYSSKLKIRLDPDMRSDEAAKIILRFLLQVMKINQNKIEKDLDTEFLHDFRVAIRRTRSALSQIKSVFPQETIGRFKKDFVFVGKLSNQLRDLDVYLLKEDTYKGMLPSGLRDDINPLFGYLRKKRSKALKKVISGLESKKFAQIMQDWESFLHEPQQNSPTASNADLPIIRLARKRIYQQYRSIVKSGNLILKKTEDEKLHALRIECKKLRYLMEFFSSLFARQTIDSLIEQLKKLQDNLGDFNDLCVQQDYLMDIAGEIPAIDPNSQKVLVAIGSLIGTLDRNKQIVKNAFAKTYTNFAAPPNKRLFQDLFASKTKAATA</sequence>
<accession>A0A8J6P0Z9</accession>
<organism evidence="3 4">
    <name type="scientific">Candidatus Desulfatibia vada</name>
    <dbReference type="NCBI Taxonomy" id="2841696"/>
    <lineage>
        <taxon>Bacteria</taxon>
        <taxon>Pseudomonadati</taxon>
        <taxon>Thermodesulfobacteriota</taxon>
        <taxon>Desulfobacteria</taxon>
        <taxon>Desulfobacterales</taxon>
        <taxon>Desulfobacterales incertae sedis</taxon>
        <taxon>Candidatus Desulfatibia</taxon>
    </lineage>
</organism>
<dbReference type="Pfam" id="PF05235">
    <property type="entry name" value="CHAD"/>
    <property type="match status" value="1"/>
</dbReference>
<dbReference type="AlphaFoldDB" id="A0A8J6P0Z9"/>
<dbReference type="PANTHER" id="PTHR39339:SF1">
    <property type="entry name" value="CHAD DOMAIN-CONTAINING PROTEIN"/>
    <property type="match status" value="1"/>
</dbReference>
<reference evidence="3 4" key="1">
    <citation type="submission" date="2020-08" db="EMBL/GenBank/DDBJ databases">
        <title>Bridging the membrane lipid divide: bacteria of the FCB group superphylum have the potential to synthesize archaeal ether lipids.</title>
        <authorList>
            <person name="Villanueva L."/>
            <person name="Von Meijenfeldt F.A.B."/>
            <person name="Westbye A.B."/>
            <person name="Yadav S."/>
            <person name="Hopmans E.C."/>
            <person name="Dutilh B.E."/>
            <person name="Sinninghe Damste J.S."/>
        </authorList>
    </citation>
    <scope>NUCLEOTIDE SEQUENCE [LARGE SCALE GENOMIC DNA]</scope>
    <source>
        <strain evidence="3">NIOZ-UU17</strain>
    </source>
</reference>
<evidence type="ECO:0000313" key="4">
    <source>
        <dbReference type="Proteomes" id="UP000605201"/>
    </source>
</evidence>
<gene>
    <name evidence="3" type="ORF">H8D96_03285</name>
</gene>
<dbReference type="SMART" id="SM00880">
    <property type="entry name" value="CHAD"/>
    <property type="match status" value="1"/>
</dbReference>
<name>A0A8J6P0Z9_9BACT</name>
<protein>
    <submittedName>
        <fullName evidence="3">CHAD domain-containing protein</fullName>
    </submittedName>
</protein>
<dbReference type="InterPro" id="IPR007899">
    <property type="entry name" value="CHAD_dom"/>
</dbReference>
<dbReference type="Gene3D" id="1.40.20.10">
    <property type="entry name" value="CHAD domain"/>
    <property type="match status" value="1"/>
</dbReference>
<keyword evidence="1" id="KW-0175">Coiled coil</keyword>
<feature type="domain" description="CHAD" evidence="2">
    <location>
        <begin position="210"/>
        <end position="504"/>
    </location>
</feature>
<evidence type="ECO:0000256" key="1">
    <source>
        <dbReference type="SAM" id="Coils"/>
    </source>
</evidence>
<evidence type="ECO:0000259" key="2">
    <source>
        <dbReference type="PROSITE" id="PS51708"/>
    </source>
</evidence>
<dbReference type="PANTHER" id="PTHR39339">
    <property type="entry name" value="SLR1444 PROTEIN"/>
    <property type="match status" value="1"/>
</dbReference>
<proteinExistence type="predicted"/>